<reference evidence="1" key="1">
    <citation type="journal article" date="2014" name="Front. Microbiol.">
        <title>High frequency of phylogenetically diverse reductive dehalogenase-homologous genes in deep subseafloor sedimentary metagenomes.</title>
        <authorList>
            <person name="Kawai M."/>
            <person name="Futagami T."/>
            <person name="Toyoda A."/>
            <person name="Takaki Y."/>
            <person name="Nishi S."/>
            <person name="Hori S."/>
            <person name="Arai W."/>
            <person name="Tsubouchi T."/>
            <person name="Morono Y."/>
            <person name="Uchiyama I."/>
            <person name="Ito T."/>
            <person name="Fujiyama A."/>
            <person name="Inagaki F."/>
            <person name="Takami H."/>
        </authorList>
    </citation>
    <scope>NUCLEOTIDE SEQUENCE</scope>
    <source>
        <strain evidence="1">Expedition CK06-06</strain>
    </source>
</reference>
<dbReference type="AlphaFoldDB" id="X1UPH1"/>
<gene>
    <name evidence="1" type="ORF">S12H4_33966</name>
</gene>
<proteinExistence type="predicted"/>
<sequence length="55" mass="6104">MDTDKISDYISSLKNYQGASGDISFGINGEVSKPVTIKMVKDGKFVPYNELTNMR</sequence>
<dbReference type="InterPro" id="IPR028082">
    <property type="entry name" value="Peripla_BP_I"/>
</dbReference>
<protein>
    <submittedName>
        <fullName evidence="1">Uncharacterized protein</fullName>
    </submittedName>
</protein>
<dbReference type="EMBL" id="BARW01020059">
    <property type="protein sequence ID" value="GAJ01801.1"/>
    <property type="molecule type" value="Genomic_DNA"/>
</dbReference>
<organism evidence="1">
    <name type="scientific">marine sediment metagenome</name>
    <dbReference type="NCBI Taxonomy" id="412755"/>
    <lineage>
        <taxon>unclassified sequences</taxon>
        <taxon>metagenomes</taxon>
        <taxon>ecological metagenomes</taxon>
    </lineage>
</organism>
<evidence type="ECO:0000313" key="1">
    <source>
        <dbReference type="EMBL" id="GAJ01801.1"/>
    </source>
</evidence>
<dbReference type="SUPFAM" id="SSF53822">
    <property type="entry name" value="Periplasmic binding protein-like I"/>
    <property type="match status" value="1"/>
</dbReference>
<accession>X1UPH1</accession>
<comment type="caution">
    <text evidence="1">The sequence shown here is derived from an EMBL/GenBank/DDBJ whole genome shotgun (WGS) entry which is preliminary data.</text>
</comment>
<name>X1UPH1_9ZZZZ</name>